<dbReference type="Gene3D" id="3.40.630.40">
    <property type="entry name" value="Zn-dependent exopeptidases"/>
    <property type="match status" value="1"/>
</dbReference>
<dbReference type="RefSeq" id="WP_199502331.1">
    <property type="nucleotide sequence ID" value="NZ_JAEMUK010000011.1"/>
</dbReference>
<gene>
    <name evidence="1" type="ORF">JDN41_06200</name>
</gene>
<dbReference type="EMBL" id="JAEMUK010000011">
    <property type="protein sequence ID" value="MBJ7543147.1"/>
    <property type="molecule type" value="Genomic_DNA"/>
</dbReference>
<dbReference type="InterPro" id="IPR007709">
    <property type="entry name" value="N-FG_amidohydro"/>
</dbReference>
<dbReference type="GO" id="GO:0016787">
    <property type="term" value="F:hydrolase activity"/>
    <property type="evidence" value="ECO:0007669"/>
    <property type="project" value="UniProtKB-KW"/>
</dbReference>
<accession>A0A8I1KIY3</accession>
<keyword evidence="2" id="KW-1185">Reference proteome</keyword>
<dbReference type="Proteomes" id="UP000623250">
    <property type="component" value="Unassembled WGS sequence"/>
</dbReference>
<reference evidence="1 2" key="1">
    <citation type="submission" date="2020-12" db="EMBL/GenBank/DDBJ databases">
        <title>Revised draft genomes of Rhodomicrobium vannielii ATCC 17100 and Rhodomicrobium udaipurense JA643.</title>
        <authorList>
            <person name="Conners E.M."/>
            <person name="Davenport E.J."/>
            <person name="Bose A."/>
        </authorList>
    </citation>
    <scope>NUCLEOTIDE SEQUENCE [LARGE SCALE GENOMIC DNA]</scope>
    <source>
        <strain evidence="1 2">JA643</strain>
    </source>
</reference>
<dbReference type="SUPFAM" id="SSF53187">
    <property type="entry name" value="Zn-dependent exopeptidases"/>
    <property type="match status" value="1"/>
</dbReference>
<protein>
    <submittedName>
        <fullName evidence="1">N-formylglutamate amidohydrolase</fullName>
    </submittedName>
</protein>
<dbReference type="Pfam" id="PF05013">
    <property type="entry name" value="FGase"/>
    <property type="match status" value="1"/>
</dbReference>
<comment type="caution">
    <text evidence="1">The sequence shown here is derived from an EMBL/GenBank/DDBJ whole genome shotgun (WGS) entry which is preliminary data.</text>
</comment>
<keyword evidence="1" id="KW-0378">Hydrolase</keyword>
<dbReference type="AlphaFoldDB" id="A0A8I1KIY3"/>
<organism evidence="1 2">
    <name type="scientific">Rhodomicrobium udaipurense</name>
    <dbReference type="NCBI Taxonomy" id="1202716"/>
    <lineage>
        <taxon>Bacteria</taxon>
        <taxon>Pseudomonadati</taxon>
        <taxon>Pseudomonadota</taxon>
        <taxon>Alphaproteobacteria</taxon>
        <taxon>Hyphomicrobiales</taxon>
        <taxon>Hyphomicrobiaceae</taxon>
        <taxon>Rhodomicrobium</taxon>
    </lineage>
</organism>
<evidence type="ECO:0000313" key="1">
    <source>
        <dbReference type="EMBL" id="MBJ7543147.1"/>
    </source>
</evidence>
<proteinExistence type="predicted"/>
<evidence type="ECO:0000313" key="2">
    <source>
        <dbReference type="Proteomes" id="UP000623250"/>
    </source>
</evidence>
<sequence>MPQDEALCIAAELDPPFTILGAQSQRVPIVFNSPHSGRVYPSVFLAASRLSAQALRKSEDAYVEQLLQAAPEHGAVLMHAHFPRAYVDINREPYELDPLLFNGRLPDFVNSQSLRAIGGLGTIARIVNEKEEIYPGPLALDTAFVRIEKLYKPYHAALGELLQASRARFGGAFLFDCHSMPSQQAERGGWPDFVLGDRFGASCAPEITRLVMALLKGLGYRVGLNKPYAGGYITEHFGKPRHGIHALQIEVDRSIYMNEETFEKTPAFMSLQRDMSHVVSTLVQELPRWSGGYKVAAE</sequence>
<name>A0A8I1KIY3_9HYPH</name>